<dbReference type="SMART" id="SM00236">
    <property type="entry name" value="fCBD"/>
    <property type="match status" value="1"/>
</dbReference>
<proteinExistence type="inferred from homology"/>
<evidence type="ECO:0000256" key="3">
    <source>
        <dbReference type="ARBA" id="ARBA00022525"/>
    </source>
</evidence>
<dbReference type="EMBL" id="JAGPXD010000004">
    <property type="protein sequence ID" value="KAH7359466.1"/>
    <property type="molecule type" value="Genomic_DNA"/>
</dbReference>
<feature type="domain" description="CBM1" evidence="17">
    <location>
        <begin position="327"/>
        <end position="362"/>
    </location>
</feature>
<accession>A0A8K0X2N7</accession>
<gene>
    <name evidence="18" type="ORF">B0T11DRAFT_356141</name>
</gene>
<dbReference type="GO" id="GO:0004497">
    <property type="term" value="F:monooxygenase activity"/>
    <property type="evidence" value="ECO:0007669"/>
    <property type="project" value="UniProtKB-KW"/>
</dbReference>
<dbReference type="PROSITE" id="PS51164">
    <property type="entry name" value="CBM1_2"/>
    <property type="match status" value="1"/>
</dbReference>
<dbReference type="Pfam" id="PF03443">
    <property type="entry name" value="AA9"/>
    <property type="match status" value="1"/>
</dbReference>
<evidence type="ECO:0000256" key="14">
    <source>
        <dbReference type="ARBA" id="ARBA00045077"/>
    </source>
</evidence>
<evidence type="ECO:0000256" key="5">
    <source>
        <dbReference type="ARBA" id="ARBA00022729"/>
    </source>
</evidence>
<reference evidence="18" key="1">
    <citation type="journal article" date="2021" name="Nat. Commun.">
        <title>Genetic determinants of endophytism in the Arabidopsis root mycobiome.</title>
        <authorList>
            <person name="Mesny F."/>
            <person name="Miyauchi S."/>
            <person name="Thiergart T."/>
            <person name="Pickel B."/>
            <person name="Atanasova L."/>
            <person name="Karlsson M."/>
            <person name="Huettel B."/>
            <person name="Barry K.W."/>
            <person name="Haridas S."/>
            <person name="Chen C."/>
            <person name="Bauer D."/>
            <person name="Andreopoulos W."/>
            <person name="Pangilinan J."/>
            <person name="LaButti K."/>
            <person name="Riley R."/>
            <person name="Lipzen A."/>
            <person name="Clum A."/>
            <person name="Drula E."/>
            <person name="Henrissat B."/>
            <person name="Kohler A."/>
            <person name="Grigoriev I.V."/>
            <person name="Martin F.M."/>
            <person name="Hacquard S."/>
        </authorList>
    </citation>
    <scope>NUCLEOTIDE SEQUENCE</scope>
    <source>
        <strain evidence="18">MPI-CAGE-AT-0016</strain>
    </source>
</reference>
<name>A0A8K0X2N7_9PEZI</name>
<dbReference type="EC" id="1.14.99.56" evidence="15"/>
<evidence type="ECO:0000256" key="2">
    <source>
        <dbReference type="ARBA" id="ARBA00004613"/>
    </source>
</evidence>
<dbReference type="GO" id="GO:0005576">
    <property type="term" value="C:extracellular region"/>
    <property type="evidence" value="ECO:0007669"/>
    <property type="project" value="UniProtKB-SubCell"/>
</dbReference>
<dbReference type="GO" id="GO:0016787">
    <property type="term" value="F:hydrolase activity"/>
    <property type="evidence" value="ECO:0007669"/>
    <property type="project" value="UniProtKB-KW"/>
</dbReference>
<keyword evidence="9" id="KW-0503">Monooxygenase</keyword>
<evidence type="ECO:0000256" key="7">
    <source>
        <dbReference type="ARBA" id="ARBA00023002"/>
    </source>
</evidence>
<dbReference type="InterPro" id="IPR035971">
    <property type="entry name" value="CBD_sf"/>
</dbReference>
<comment type="caution">
    <text evidence="18">The sequence shown here is derived from an EMBL/GenBank/DDBJ whole genome shotgun (WGS) entry which is preliminary data.</text>
</comment>
<keyword evidence="18" id="KW-0378">Hydrolase</keyword>
<evidence type="ECO:0000256" key="16">
    <source>
        <dbReference type="SAM" id="MobiDB-lite"/>
    </source>
</evidence>
<dbReference type="InterPro" id="IPR049892">
    <property type="entry name" value="AA9"/>
</dbReference>
<dbReference type="PANTHER" id="PTHR33353:SF18">
    <property type="entry name" value="ENDOGLUCANASE II"/>
    <property type="match status" value="1"/>
</dbReference>
<feature type="compositionally biased region" description="Acidic residues" evidence="16">
    <location>
        <begin position="292"/>
        <end position="303"/>
    </location>
</feature>
<evidence type="ECO:0000256" key="9">
    <source>
        <dbReference type="ARBA" id="ARBA00023033"/>
    </source>
</evidence>
<feature type="compositionally biased region" description="Low complexity" evidence="16">
    <location>
        <begin position="307"/>
        <end position="321"/>
    </location>
</feature>
<comment type="catalytic activity">
    <reaction evidence="14">
        <text>[(1-&gt;4)-beta-D-glucosyl]n+m + reduced acceptor + O2 = 4-dehydro-beta-D-glucosyl-[(1-&gt;4)-beta-D-glucosyl]n-1 + [(1-&gt;4)-beta-D-glucosyl]m + acceptor + H2O.</text>
        <dbReference type="EC" id="1.14.99.56"/>
    </reaction>
</comment>
<evidence type="ECO:0000313" key="18">
    <source>
        <dbReference type="EMBL" id="KAH7359466.1"/>
    </source>
</evidence>
<comment type="cofactor">
    <cofactor evidence="1">
        <name>Cu(2+)</name>
        <dbReference type="ChEBI" id="CHEBI:29036"/>
    </cofactor>
</comment>
<dbReference type="AlphaFoldDB" id="A0A8K0X2N7"/>
<dbReference type="PANTHER" id="PTHR33353">
    <property type="entry name" value="PUTATIVE (AFU_ORTHOLOGUE AFUA_1G12560)-RELATED"/>
    <property type="match status" value="1"/>
</dbReference>
<protein>
    <recommendedName>
        <fullName evidence="15">lytic cellulose monooxygenase (C4-dehydrogenating)</fullName>
        <ecNumber evidence="15">1.14.99.56</ecNumber>
    </recommendedName>
</protein>
<evidence type="ECO:0000256" key="8">
    <source>
        <dbReference type="ARBA" id="ARBA00023008"/>
    </source>
</evidence>
<comment type="similarity">
    <text evidence="13">Belongs to the polysaccharide monooxygenase AA9 family.</text>
</comment>
<keyword evidence="3" id="KW-0964">Secreted</keyword>
<keyword evidence="5" id="KW-0732">Signal</keyword>
<dbReference type="OrthoDB" id="5558646at2759"/>
<dbReference type="Proteomes" id="UP000813385">
    <property type="component" value="Unassembled WGS sequence"/>
</dbReference>
<dbReference type="GO" id="GO:0030248">
    <property type="term" value="F:cellulose binding"/>
    <property type="evidence" value="ECO:0007669"/>
    <property type="project" value="InterPro"/>
</dbReference>
<evidence type="ECO:0000256" key="13">
    <source>
        <dbReference type="ARBA" id="ARBA00044502"/>
    </source>
</evidence>
<dbReference type="PROSITE" id="PS00562">
    <property type="entry name" value="CBM1_1"/>
    <property type="match status" value="1"/>
</dbReference>
<evidence type="ECO:0000256" key="10">
    <source>
        <dbReference type="ARBA" id="ARBA00023157"/>
    </source>
</evidence>
<dbReference type="CDD" id="cd21175">
    <property type="entry name" value="LPMO_AA9"/>
    <property type="match status" value="1"/>
</dbReference>
<keyword evidence="8" id="KW-0186">Copper</keyword>
<dbReference type="Pfam" id="PF00734">
    <property type="entry name" value="CBM_1"/>
    <property type="match status" value="1"/>
</dbReference>
<evidence type="ECO:0000259" key="17">
    <source>
        <dbReference type="PROSITE" id="PS51164"/>
    </source>
</evidence>
<keyword evidence="19" id="KW-1185">Reference proteome</keyword>
<evidence type="ECO:0000256" key="12">
    <source>
        <dbReference type="ARBA" id="ARBA00023326"/>
    </source>
</evidence>
<dbReference type="InterPro" id="IPR000254">
    <property type="entry name" value="CBD"/>
</dbReference>
<evidence type="ECO:0000256" key="11">
    <source>
        <dbReference type="ARBA" id="ARBA00023277"/>
    </source>
</evidence>
<sequence length="362" mass="37873">MRFETLLPLTTVATAHTIMQSVNGRPQGSGIYMPADDSFIADVTSNSMACNGPPVGFFKSSSDVIEVDAGSEISGHWLHTLTSTGPDEYADNAWIDSSHKGPVTTWMKKVDDATKNPASGPGDGWFKISQDAYTNKTWGVDNLIANKGVQTATIPECIENGDYLVRFEIIALHSAQTRGDAQFYMECAQVRVSGGTGTAKPATVAIPGVYTADDPGVHFSPWNNFGQPYPDSYPMPGPSVFTCGSSANQTPKPLESAKPVETAEAVETSAVETPAVETPVTSEAPAATESTGDIDDCPADDAPETSAVPEDTAAPETPAASEAPVAAAAALYGQCGGLGWKGPTTCSAGKCTKSNDWYSQCI</sequence>
<feature type="compositionally biased region" description="Low complexity" evidence="16">
    <location>
        <begin position="259"/>
        <end position="278"/>
    </location>
</feature>
<evidence type="ECO:0000256" key="15">
    <source>
        <dbReference type="ARBA" id="ARBA00047174"/>
    </source>
</evidence>
<keyword evidence="11" id="KW-0119">Carbohydrate metabolism</keyword>
<dbReference type="SUPFAM" id="SSF57180">
    <property type="entry name" value="Cellulose-binding domain"/>
    <property type="match status" value="1"/>
</dbReference>
<evidence type="ECO:0000256" key="1">
    <source>
        <dbReference type="ARBA" id="ARBA00001973"/>
    </source>
</evidence>
<organism evidence="18 19">
    <name type="scientific">Plectosphaerella cucumerina</name>
    <dbReference type="NCBI Taxonomy" id="40658"/>
    <lineage>
        <taxon>Eukaryota</taxon>
        <taxon>Fungi</taxon>
        <taxon>Dikarya</taxon>
        <taxon>Ascomycota</taxon>
        <taxon>Pezizomycotina</taxon>
        <taxon>Sordariomycetes</taxon>
        <taxon>Hypocreomycetidae</taxon>
        <taxon>Glomerellales</taxon>
        <taxon>Plectosphaerellaceae</taxon>
        <taxon>Plectosphaerella</taxon>
    </lineage>
</organism>
<evidence type="ECO:0000256" key="4">
    <source>
        <dbReference type="ARBA" id="ARBA00022723"/>
    </source>
</evidence>
<evidence type="ECO:0000256" key="6">
    <source>
        <dbReference type="ARBA" id="ARBA00023001"/>
    </source>
</evidence>
<keyword evidence="7" id="KW-0560">Oxidoreductase</keyword>
<keyword evidence="12" id="KW-0624">Polysaccharide degradation</keyword>
<feature type="region of interest" description="Disordered" evidence="16">
    <location>
        <begin position="245"/>
        <end position="321"/>
    </location>
</feature>
<comment type="subcellular location">
    <subcellularLocation>
        <location evidence="2">Secreted</location>
    </subcellularLocation>
</comment>
<dbReference type="InterPro" id="IPR005103">
    <property type="entry name" value="AA9_LPMO"/>
</dbReference>
<keyword evidence="6" id="KW-0136">Cellulose degradation</keyword>
<dbReference type="GO" id="GO:0030245">
    <property type="term" value="P:cellulose catabolic process"/>
    <property type="evidence" value="ECO:0007669"/>
    <property type="project" value="UniProtKB-KW"/>
</dbReference>
<evidence type="ECO:0000313" key="19">
    <source>
        <dbReference type="Proteomes" id="UP000813385"/>
    </source>
</evidence>
<dbReference type="Gene3D" id="2.70.50.70">
    <property type="match status" value="1"/>
</dbReference>
<keyword evidence="4" id="KW-0479">Metal-binding</keyword>
<dbReference type="GO" id="GO:0046872">
    <property type="term" value="F:metal ion binding"/>
    <property type="evidence" value="ECO:0007669"/>
    <property type="project" value="UniProtKB-KW"/>
</dbReference>
<keyword evidence="10" id="KW-1015">Disulfide bond</keyword>